<organism evidence="1 2">
    <name type="scientific">Segatella copri</name>
    <dbReference type="NCBI Taxonomy" id="165179"/>
    <lineage>
        <taxon>Bacteria</taxon>
        <taxon>Pseudomonadati</taxon>
        <taxon>Bacteroidota</taxon>
        <taxon>Bacteroidia</taxon>
        <taxon>Bacteroidales</taxon>
        <taxon>Prevotellaceae</taxon>
        <taxon>Segatella</taxon>
    </lineage>
</organism>
<evidence type="ECO:0000313" key="1">
    <source>
        <dbReference type="EMBL" id="RHH75438.1"/>
    </source>
</evidence>
<dbReference type="Pfam" id="PF17145">
    <property type="entry name" value="DUF5119"/>
    <property type="match status" value="1"/>
</dbReference>
<sequence length="334" mass="36999">MTNINPFKIIMKVRTAMWYLFFLTIGVWLLSSCEQKELCYDHNHASNVKVTFDWEQHPNANPASMCFYLFPREEGERTLKREFIGKNGGIAQALVGVSYTALGFNSDARNTSFRTNIRTNSIEASSKDAGTIDRIGISASLLPRAKGTEGERMSMEADSIYSSASEKDILISLEENDRGDTCKITLSPKRRFCTYRLKIMNIDNQQNLSSSIAGSISDLAGGINLSTGEKTAAKVTIPFAVGTTNESTLEGQLRCYGNSPSEDAANYLVIYTMLKDGTKWCYIYDVTKQIKEAPNPYEVEIVLDKLPVPTNIGGNSGFTPGVSDWNIIEIPIVM</sequence>
<dbReference type="Proteomes" id="UP000284548">
    <property type="component" value="Unassembled WGS sequence"/>
</dbReference>
<dbReference type="EMBL" id="QRKB01000068">
    <property type="protein sequence ID" value="RHH75438.1"/>
    <property type="molecule type" value="Genomic_DNA"/>
</dbReference>
<proteinExistence type="predicted"/>
<protein>
    <submittedName>
        <fullName evidence="1">DUF5119 domain-containing protein</fullName>
    </submittedName>
</protein>
<evidence type="ECO:0000313" key="2">
    <source>
        <dbReference type="Proteomes" id="UP000284548"/>
    </source>
</evidence>
<gene>
    <name evidence="1" type="ORF">DW192_15320</name>
</gene>
<dbReference type="AlphaFoldDB" id="A0A3R6GNK0"/>
<dbReference type="InterPro" id="IPR033410">
    <property type="entry name" value="DUF5119"/>
</dbReference>
<name>A0A3R6GNK0_9BACT</name>
<comment type="caution">
    <text evidence="1">The sequence shown here is derived from an EMBL/GenBank/DDBJ whole genome shotgun (WGS) entry which is preliminary data.</text>
</comment>
<reference evidence="1 2" key="1">
    <citation type="submission" date="2018-08" db="EMBL/GenBank/DDBJ databases">
        <title>A genome reference for cultivated species of the human gut microbiota.</title>
        <authorList>
            <person name="Zou Y."/>
            <person name="Xue W."/>
            <person name="Luo G."/>
        </authorList>
    </citation>
    <scope>NUCLEOTIDE SEQUENCE [LARGE SCALE GENOMIC DNA]</scope>
    <source>
        <strain evidence="1 2">AM16-54</strain>
    </source>
</reference>
<accession>A0A3R6GNK0</accession>